<dbReference type="AlphaFoldDB" id="A0A8H6Y5U3"/>
<sequence length="479" mass="52244">MPYPTMNTHAPPVSYNPRASCDPPHSPSTSRGRRPSISNPMHWLSRSSTQSSTASVKPARISEPKLIHSIELLSSRAGVLGSGATVVRTPDEALRDTRVRLTYDGAEPIGEPEARSSGELQEQDGQEIEYSPPTSNRSSSSEDEDEIPSPPDSPALPPIPSPAKSAFHFDPPPRQTFTLPVRPNRAVPSTPTLVLRPSLKTKRTESVDASSVVPALPANIPSTPAPPAFNPILLSEPPSSTVDRSKIIVSLETCTATYKTTLDTLSSRPSHLSNYITSLFGRRRSDSIASSVYSNESADLSTYRQHLVSQGLLPQSSSSVHIFLDRPSDPYVHILSYLRSPRASPEGPEVLPPRATRAGLDSLLELRDEAAYLGLDDLHKLCIEEIRQQHRPSRPRSSRAHSSSGSIHSLHASVSSLHTMLERVERQHSRSMSKESVDELGNRSPPTRSPPTPESWAGSRRVKSQTRHGPLRSPPAGWI</sequence>
<feature type="compositionally biased region" description="Basic and acidic residues" evidence="1">
    <location>
        <begin position="423"/>
        <end position="441"/>
    </location>
</feature>
<accession>A0A8H6Y5U3</accession>
<evidence type="ECO:0000313" key="3">
    <source>
        <dbReference type="Proteomes" id="UP000620124"/>
    </source>
</evidence>
<dbReference type="Proteomes" id="UP000620124">
    <property type="component" value="Unassembled WGS sequence"/>
</dbReference>
<evidence type="ECO:0000313" key="2">
    <source>
        <dbReference type="EMBL" id="KAF7352741.1"/>
    </source>
</evidence>
<dbReference type="SUPFAM" id="SSF54695">
    <property type="entry name" value="POZ domain"/>
    <property type="match status" value="1"/>
</dbReference>
<feature type="compositionally biased region" description="Basic and acidic residues" evidence="1">
    <location>
        <begin position="89"/>
        <end position="101"/>
    </location>
</feature>
<feature type="region of interest" description="Disordered" evidence="1">
    <location>
        <begin position="1"/>
        <end position="61"/>
    </location>
</feature>
<keyword evidence="3" id="KW-1185">Reference proteome</keyword>
<proteinExistence type="predicted"/>
<reference evidence="2" key="1">
    <citation type="submission" date="2020-05" db="EMBL/GenBank/DDBJ databases">
        <title>Mycena genomes resolve the evolution of fungal bioluminescence.</title>
        <authorList>
            <person name="Tsai I.J."/>
        </authorList>
    </citation>
    <scope>NUCLEOTIDE SEQUENCE</scope>
    <source>
        <strain evidence="2">CCC161011</strain>
    </source>
</reference>
<feature type="region of interest" description="Disordered" evidence="1">
    <location>
        <begin position="75"/>
        <end position="191"/>
    </location>
</feature>
<feature type="compositionally biased region" description="Basic residues" evidence="1">
    <location>
        <begin position="389"/>
        <end position="399"/>
    </location>
</feature>
<dbReference type="InterPro" id="IPR011333">
    <property type="entry name" value="SKP1/BTB/POZ_sf"/>
</dbReference>
<dbReference type="OrthoDB" id="3363734at2759"/>
<dbReference type="EMBL" id="JACAZI010000009">
    <property type="protein sequence ID" value="KAF7352741.1"/>
    <property type="molecule type" value="Genomic_DNA"/>
</dbReference>
<feature type="compositionally biased region" description="Basic residues" evidence="1">
    <location>
        <begin position="460"/>
        <end position="470"/>
    </location>
</feature>
<name>A0A8H6Y5U3_9AGAR</name>
<feature type="region of interest" description="Disordered" evidence="1">
    <location>
        <begin position="388"/>
        <end position="408"/>
    </location>
</feature>
<gene>
    <name evidence="2" type="ORF">MVEN_01240300</name>
</gene>
<dbReference type="Gene3D" id="3.30.710.10">
    <property type="entry name" value="Potassium Channel Kv1.1, Chain A"/>
    <property type="match status" value="1"/>
</dbReference>
<organism evidence="2 3">
    <name type="scientific">Mycena venus</name>
    <dbReference type="NCBI Taxonomy" id="2733690"/>
    <lineage>
        <taxon>Eukaryota</taxon>
        <taxon>Fungi</taxon>
        <taxon>Dikarya</taxon>
        <taxon>Basidiomycota</taxon>
        <taxon>Agaricomycotina</taxon>
        <taxon>Agaricomycetes</taxon>
        <taxon>Agaricomycetidae</taxon>
        <taxon>Agaricales</taxon>
        <taxon>Marasmiineae</taxon>
        <taxon>Mycenaceae</taxon>
        <taxon>Mycena</taxon>
    </lineage>
</organism>
<evidence type="ECO:0000256" key="1">
    <source>
        <dbReference type="SAM" id="MobiDB-lite"/>
    </source>
</evidence>
<comment type="caution">
    <text evidence="2">The sequence shown here is derived from an EMBL/GenBank/DDBJ whole genome shotgun (WGS) entry which is preliminary data.</text>
</comment>
<protein>
    <submittedName>
        <fullName evidence="2">Uncharacterized protein</fullName>
    </submittedName>
</protein>
<feature type="region of interest" description="Disordered" evidence="1">
    <location>
        <begin position="423"/>
        <end position="479"/>
    </location>
</feature>
<feature type="compositionally biased region" description="Low complexity" evidence="1">
    <location>
        <begin position="45"/>
        <end position="55"/>
    </location>
</feature>
<feature type="compositionally biased region" description="Pro residues" evidence="1">
    <location>
        <begin position="148"/>
        <end position="161"/>
    </location>
</feature>